<comment type="caution">
    <text evidence="7">The sequence shown here is derived from an EMBL/GenBank/DDBJ whole genome shotgun (WGS) entry which is preliminary data.</text>
</comment>
<keyword evidence="2 6" id="KW-0812">Transmembrane</keyword>
<evidence type="ECO:0000256" key="5">
    <source>
        <dbReference type="SAM" id="MobiDB-lite"/>
    </source>
</evidence>
<dbReference type="Proteomes" id="UP000319663">
    <property type="component" value="Unassembled WGS sequence"/>
</dbReference>
<dbReference type="AlphaFoldDB" id="A0A507QK50"/>
<organism evidence="7 8">
    <name type="scientific">Monascus purpureus</name>
    <name type="common">Red mold</name>
    <name type="synonym">Monascus anka</name>
    <dbReference type="NCBI Taxonomy" id="5098"/>
    <lineage>
        <taxon>Eukaryota</taxon>
        <taxon>Fungi</taxon>
        <taxon>Dikarya</taxon>
        <taxon>Ascomycota</taxon>
        <taxon>Pezizomycotina</taxon>
        <taxon>Eurotiomycetes</taxon>
        <taxon>Eurotiomycetidae</taxon>
        <taxon>Eurotiales</taxon>
        <taxon>Aspergillaceae</taxon>
        <taxon>Monascus</taxon>
    </lineage>
</organism>
<protein>
    <recommendedName>
        <fullName evidence="9">Mid2 domain-containing protein</fullName>
    </recommendedName>
</protein>
<evidence type="ECO:0000313" key="8">
    <source>
        <dbReference type="Proteomes" id="UP000319663"/>
    </source>
</evidence>
<keyword evidence="3 6" id="KW-1133">Transmembrane helix</keyword>
<evidence type="ECO:0000256" key="4">
    <source>
        <dbReference type="ARBA" id="ARBA00023136"/>
    </source>
</evidence>
<proteinExistence type="predicted"/>
<dbReference type="PANTHER" id="PTHR15549">
    <property type="entry name" value="PAIRED IMMUNOGLOBULIN-LIKE TYPE 2 RECEPTOR"/>
    <property type="match status" value="1"/>
</dbReference>
<feature type="compositionally biased region" description="Low complexity" evidence="5">
    <location>
        <begin position="338"/>
        <end position="368"/>
    </location>
</feature>
<evidence type="ECO:0000313" key="7">
    <source>
        <dbReference type="EMBL" id="TQB68001.1"/>
    </source>
</evidence>
<gene>
    <name evidence="7" type="ORF">MPDQ_004189</name>
</gene>
<dbReference type="EMBL" id="VIFY01000267">
    <property type="protein sequence ID" value="TQB68001.1"/>
    <property type="molecule type" value="Genomic_DNA"/>
</dbReference>
<sequence>MFNTSVAAFKGKNSPETSISVIVTVVATPTIWAPLTSSSIYLSPVLFVEKSQPSTDSASHTTFCFETITLTTLPLSSSVDDPYVSTTFTVAAASTSSHQGTVAGRTSSESSSTVQDQTWSALPSSISPRRSTGQQTAVTQTLIPISSFTTSATATGTRSTGGSSQSSPTLPRNNDFWTKIRIILGSTLSVAALIILAVLIWYFLLRRKRRMLHNNLHGGPRERPVNSVDSFDATPIGYPPVSSLLGPSHASYLSGQLLVSRQTASSDFHNHIRNCVPTDHSNPLSGLAENEHDPGHAPGVLCMIQKQNQFSDPVPAPFKPAPTVRLFPPSTVLQKEGSPASTRTSPTRSLSYYGSSSEGVGHHSVPSGENSLGIGFWRDGDYYQRTPSTGSSRGLQACHENMRTRARSDPFDLELELSSLISPFQVPKPRA</sequence>
<evidence type="ECO:0000256" key="1">
    <source>
        <dbReference type="ARBA" id="ARBA00004167"/>
    </source>
</evidence>
<evidence type="ECO:0008006" key="9">
    <source>
        <dbReference type="Google" id="ProtNLM"/>
    </source>
</evidence>
<name>A0A507QK50_MONPU</name>
<feature type="transmembrane region" description="Helical" evidence="6">
    <location>
        <begin position="182"/>
        <end position="205"/>
    </location>
</feature>
<dbReference type="GO" id="GO:0071944">
    <property type="term" value="C:cell periphery"/>
    <property type="evidence" value="ECO:0007669"/>
    <property type="project" value="UniProtKB-ARBA"/>
</dbReference>
<comment type="subcellular location">
    <subcellularLocation>
        <location evidence="1">Membrane</location>
        <topology evidence="1">Single-pass membrane protein</topology>
    </subcellularLocation>
</comment>
<evidence type="ECO:0000256" key="2">
    <source>
        <dbReference type="ARBA" id="ARBA00022692"/>
    </source>
</evidence>
<evidence type="ECO:0000256" key="6">
    <source>
        <dbReference type="SAM" id="Phobius"/>
    </source>
</evidence>
<keyword evidence="8" id="KW-1185">Reference proteome</keyword>
<feature type="region of interest" description="Disordered" evidence="5">
    <location>
        <begin position="99"/>
        <end position="133"/>
    </location>
</feature>
<feature type="region of interest" description="Disordered" evidence="5">
    <location>
        <begin position="328"/>
        <end position="368"/>
    </location>
</feature>
<keyword evidence="4 6" id="KW-0472">Membrane</keyword>
<dbReference type="InterPro" id="IPR051694">
    <property type="entry name" value="Immunoregulatory_rcpt-like"/>
</dbReference>
<reference evidence="7 8" key="1">
    <citation type="submission" date="2019-06" db="EMBL/GenBank/DDBJ databases">
        <title>Wine fermentation using esterase from Monascus purpureus.</title>
        <authorList>
            <person name="Geng C."/>
            <person name="Zhang Y."/>
        </authorList>
    </citation>
    <scope>NUCLEOTIDE SEQUENCE [LARGE SCALE GENOMIC DNA]</scope>
    <source>
        <strain evidence="7">HQ1</strain>
    </source>
</reference>
<accession>A0A507QK50</accession>
<dbReference type="GO" id="GO:0016020">
    <property type="term" value="C:membrane"/>
    <property type="evidence" value="ECO:0007669"/>
    <property type="project" value="UniProtKB-SubCell"/>
</dbReference>
<evidence type="ECO:0000256" key="3">
    <source>
        <dbReference type="ARBA" id="ARBA00022989"/>
    </source>
</evidence>